<protein>
    <recommendedName>
        <fullName evidence="3">CopC domain-containing protein</fullName>
    </recommendedName>
</protein>
<evidence type="ECO:0000256" key="1">
    <source>
        <dbReference type="ARBA" id="ARBA00022729"/>
    </source>
</evidence>
<dbReference type="EMBL" id="ATGI01000032">
    <property type="protein sequence ID" value="EPF71549.1"/>
    <property type="molecule type" value="Genomic_DNA"/>
</dbReference>
<dbReference type="Proteomes" id="UP000014568">
    <property type="component" value="Unassembled WGS sequence"/>
</dbReference>
<name>S3NB08_9GAMM</name>
<dbReference type="SUPFAM" id="SSF81296">
    <property type="entry name" value="E set domains"/>
    <property type="match status" value="1"/>
</dbReference>
<dbReference type="GO" id="GO:0046688">
    <property type="term" value="P:response to copper ion"/>
    <property type="evidence" value="ECO:0007669"/>
    <property type="project" value="InterPro"/>
</dbReference>
<sequence>MFNLQRPLQFSTSLFIGLSLFTVSSYSVAHSRLIQSVPAVESKLAKSPSHLQLVFADPVILAGLQLYRQQQQMTLPFKVSPSLNRKFQIAMPALSQGLYTVKWKTLGADGHAMNGTYTFTIQ</sequence>
<feature type="domain" description="CopC" evidence="3">
    <location>
        <begin position="30"/>
        <end position="121"/>
    </location>
</feature>
<dbReference type="Pfam" id="PF04234">
    <property type="entry name" value="CopC"/>
    <property type="match status" value="1"/>
</dbReference>
<proteinExistence type="predicted"/>
<evidence type="ECO:0000313" key="5">
    <source>
        <dbReference type="Proteomes" id="UP000014568"/>
    </source>
</evidence>
<dbReference type="Gene3D" id="2.60.40.1220">
    <property type="match status" value="1"/>
</dbReference>
<evidence type="ECO:0000259" key="3">
    <source>
        <dbReference type="Pfam" id="PF04234"/>
    </source>
</evidence>
<reference evidence="4 5" key="1">
    <citation type="submission" date="2013-06" db="EMBL/GenBank/DDBJ databases">
        <title>The Genome Sequence of Acinetobacter rudis CIP 110305.</title>
        <authorList>
            <consortium name="The Broad Institute Genome Sequencing Platform"/>
            <consortium name="The Broad Institute Genome Sequencing Center for Infectious Disease"/>
            <person name="Cerqueira G."/>
            <person name="Feldgarden M."/>
            <person name="Courvalin P."/>
            <person name="Perichon B."/>
            <person name="Grillot-Courvalin C."/>
            <person name="Clermont D."/>
            <person name="Rocha E."/>
            <person name="Yoon E.-J."/>
            <person name="Nemec A."/>
            <person name="Young S.K."/>
            <person name="Zeng Q."/>
            <person name="Gargeya S."/>
            <person name="Fitzgerald M."/>
            <person name="Abouelleil A."/>
            <person name="Alvarado L."/>
            <person name="Berlin A.M."/>
            <person name="Chapman S.B."/>
            <person name="Dewar J."/>
            <person name="Goldberg J."/>
            <person name="Griggs A."/>
            <person name="Gujja S."/>
            <person name="Hansen M."/>
            <person name="Howarth C."/>
            <person name="Imamovic A."/>
            <person name="Larimer J."/>
            <person name="McCowan C."/>
            <person name="Murphy C."/>
            <person name="Pearson M."/>
            <person name="Priest M."/>
            <person name="Roberts A."/>
            <person name="Saif S."/>
            <person name="Shea T."/>
            <person name="Sykes S."/>
            <person name="Wortman J."/>
            <person name="Nusbaum C."/>
            <person name="Birren B."/>
        </authorList>
    </citation>
    <scope>NUCLEOTIDE SEQUENCE [LARGE SCALE GENOMIC DNA]</scope>
    <source>
        <strain evidence="4 5">CIP 110305</strain>
    </source>
</reference>
<keyword evidence="1" id="KW-0732">Signal</keyword>
<dbReference type="InterPro" id="IPR014755">
    <property type="entry name" value="Cu-Rt/internalin_Ig-like"/>
</dbReference>
<dbReference type="PATRIC" id="fig|421052.3.peg.2523"/>
<evidence type="ECO:0000256" key="2">
    <source>
        <dbReference type="ARBA" id="ARBA00023008"/>
    </source>
</evidence>
<accession>S3NB08</accession>
<comment type="caution">
    <text evidence="4">The sequence shown here is derived from an EMBL/GenBank/DDBJ whole genome shotgun (WGS) entry which is preliminary data.</text>
</comment>
<dbReference type="InterPro" id="IPR014756">
    <property type="entry name" value="Ig_E-set"/>
</dbReference>
<dbReference type="eggNOG" id="COG2372">
    <property type="taxonomic scope" value="Bacteria"/>
</dbReference>
<dbReference type="AlphaFoldDB" id="S3NB08"/>
<organism evidence="4 5">
    <name type="scientific">Acinetobacter rudis CIP 110305</name>
    <dbReference type="NCBI Taxonomy" id="421052"/>
    <lineage>
        <taxon>Bacteria</taxon>
        <taxon>Pseudomonadati</taxon>
        <taxon>Pseudomonadota</taxon>
        <taxon>Gammaproteobacteria</taxon>
        <taxon>Moraxellales</taxon>
        <taxon>Moraxellaceae</taxon>
        <taxon>Acinetobacter</taxon>
    </lineage>
</organism>
<dbReference type="GO" id="GO:0042597">
    <property type="term" value="C:periplasmic space"/>
    <property type="evidence" value="ECO:0007669"/>
    <property type="project" value="InterPro"/>
</dbReference>
<dbReference type="RefSeq" id="WP_016656978.1">
    <property type="nucleotide sequence ID" value="NZ_KE340353.1"/>
</dbReference>
<gene>
    <name evidence="4" type="ORF">F945_02581</name>
</gene>
<evidence type="ECO:0000313" key="4">
    <source>
        <dbReference type="EMBL" id="EPF71549.1"/>
    </source>
</evidence>
<dbReference type="HOGENOM" id="CLU_087859_4_0_6"/>
<dbReference type="InterPro" id="IPR007348">
    <property type="entry name" value="CopC_dom"/>
</dbReference>
<keyword evidence="5" id="KW-1185">Reference proteome</keyword>
<dbReference type="STRING" id="632955.GCA_000829675_01341"/>
<keyword evidence="2" id="KW-0186">Copper</keyword>
<dbReference type="GO" id="GO:0005507">
    <property type="term" value="F:copper ion binding"/>
    <property type="evidence" value="ECO:0007669"/>
    <property type="project" value="InterPro"/>
</dbReference>